<comment type="subcellular location">
    <subcellularLocation>
        <location evidence="1">Cell envelope</location>
    </subcellularLocation>
</comment>
<dbReference type="InterPro" id="IPR028082">
    <property type="entry name" value="Peripla_BP_I"/>
</dbReference>
<comment type="similarity">
    <text evidence="2">Belongs to the bacterial solute-binding protein 2 family.</text>
</comment>
<evidence type="ECO:0000313" key="7">
    <source>
        <dbReference type="Proteomes" id="UP000469440"/>
    </source>
</evidence>
<dbReference type="InterPro" id="IPR050555">
    <property type="entry name" value="Bact_Solute-Bind_Prot2"/>
</dbReference>
<dbReference type="Proteomes" id="UP000469440">
    <property type="component" value="Unassembled WGS sequence"/>
</dbReference>
<dbReference type="KEGG" id="cfem:HCR03_05930"/>
<dbReference type="EMBL" id="VWXL01000020">
    <property type="protein sequence ID" value="MVB10194.1"/>
    <property type="molecule type" value="Genomic_DNA"/>
</dbReference>
<reference evidence="6 8" key="2">
    <citation type="submission" date="2020-08" db="EMBL/GenBank/DDBJ databases">
        <title>The isolate Caproiciproducens sp. 7D4C2 produces n-caproate at mildly acidic conditions from hexoses: genome and rBOX comparison with related strains and chain-elongating bacteria.</title>
        <authorList>
            <person name="Esquivel-Elizondo S."/>
            <person name="Bagci C."/>
            <person name="Temovska M."/>
            <person name="Jeon B.S."/>
            <person name="Bessarab I."/>
            <person name="Williams R.B.H."/>
            <person name="Huson D.H."/>
            <person name="Angenent L.T."/>
        </authorList>
    </citation>
    <scope>NUCLEOTIDE SEQUENCE [LARGE SCALE GENOMIC DNA]</scope>
    <source>
        <strain evidence="6 8">7D4C2</strain>
    </source>
</reference>
<dbReference type="AlphaFoldDB" id="A0A6N8HWI7"/>
<dbReference type="PANTHER" id="PTHR30036:SF7">
    <property type="entry name" value="ABC TRANSPORTER PERIPLASMIC-BINDING PROTEIN YPHF"/>
    <property type="match status" value="1"/>
</dbReference>
<dbReference type="PROSITE" id="PS51257">
    <property type="entry name" value="PROKAR_LIPOPROTEIN"/>
    <property type="match status" value="1"/>
</dbReference>
<feature type="domain" description="Periplasmic binding protein" evidence="4">
    <location>
        <begin position="56"/>
        <end position="288"/>
    </location>
</feature>
<evidence type="ECO:0000256" key="1">
    <source>
        <dbReference type="ARBA" id="ARBA00004196"/>
    </source>
</evidence>
<keyword evidence="3" id="KW-0732">Signal</keyword>
<evidence type="ECO:0000313" key="6">
    <source>
        <dbReference type="EMBL" id="QNK41783.1"/>
    </source>
</evidence>
<name>A0A6N8HWI7_9FIRM</name>
<dbReference type="SUPFAM" id="SSF53822">
    <property type="entry name" value="Periplasmic binding protein-like I"/>
    <property type="match status" value="1"/>
</dbReference>
<organism evidence="5 7">
    <name type="scientific">Caproicibacter fermentans</name>
    <dbReference type="NCBI Taxonomy" id="2576756"/>
    <lineage>
        <taxon>Bacteria</taxon>
        <taxon>Bacillati</taxon>
        <taxon>Bacillota</taxon>
        <taxon>Clostridia</taxon>
        <taxon>Eubacteriales</taxon>
        <taxon>Acutalibacteraceae</taxon>
        <taxon>Caproicibacter</taxon>
    </lineage>
</organism>
<dbReference type="OrthoDB" id="366967at2"/>
<dbReference type="Pfam" id="PF13407">
    <property type="entry name" value="Peripla_BP_4"/>
    <property type="match status" value="1"/>
</dbReference>
<reference evidence="5 7" key="1">
    <citation type="submission" date="2019-09" db="EMBL/GenBank/DDBJ databases">
        <title>Genome sequence of Clostridium sp. EA1.</title>
        <authorList>
            <person name="Poehlein A."/>
            <person name="Bengelsdorf F.R."/>
            <person name="Daniel R."/>
        </authorList>
    </citation>
    <scope>NUCLEOTIDE SEQUENCE [LARGE SCALE GENOMIC DNA]</scope>
    <source>
        <strain evidence="5 7">EA1</strain>
    </source>
</reference>
<sequence>MKKVLSMILALTLTVSMFAGCSSNTGTSSGASSAPGTASSGQAPKEFKIGFPWATSSTDPTFVSIVTNVKAAVESAGGELVLVESDLTADSLVNNVSDLISRGVNGIIFMPASDSMLPTVDRMCSDAGVYYSTMFRTISDSTIRDQIYSSKYFAGGCNEDDEECAYNITKTLASQGVKNLCVINIAKGDTSSDLRDSGVAKGIKETGIKLLNTTYGITVQTDMTKTIESYIAAYPEMDGILIAGTYCPAALPTIEKALSDHKLAGKIKVGRIDFDFTMGQYFADKSFNVAYGGQQQIDPLLSTVILVNSVIGTPIVKDKPFNLVTNYLELTSKSEADDFLTYFLGDTPVYTSDEIKKSLIKFYDPSISEDTFKKTVDSFTVADVAARHKDLVKK</sequence>
<accession>A0A6N8HWI7</accession>
<feature type="chain" id="PRO_5038251959" evidence="3">
    <location>
        <begin position="20"/>
        <end position="394"/>
    </location>
</feature>
<evidence type="ECO:0000313" key="8">
    <source>
        <dbReference type="Proteomes" id="UP000515909"/>
    </source>
</evidence>
<dbReference type="Gene3D" id="3.40.50.2300">
    <property type="match status" value="2"/>
</dbReference>
<dbReference type="PANTHER" id="PTHR30036">
    <property type="entry name" value="D-XYLOSE-BINDING PERIPLASMIC PROTEIN"/>
    <property type="match status" value="1"/>
</dbReference>
<evidence type="ECO:0000259" key="4">
    <source>
        <dbReference type="Pfam" id="PF13407"/>
    </source>
</evidence>
<proteinExistence type="inferred from homology"/>
<dbReference type="GO" id="GO:0030246">
    <property type="term" value="F:carbohydrate binding"/>
    <property type="evidence" value="ECO:0007669"/>
    <property type="project" value="TreeGrafter"/>
</dbReference>
<evidence type="ECO:0000256" key="3">
    <source>
        <dbReference type="SAM" id="SignalP"/>
    </source>
</evidence>
<dbReference type="RefSeq" id="WP_066647383.1">
    <property type="nucleotide sequence ID" value="NZ_CP060286.1"/>
</dbReference>
<protein>
    <submittedName>
        <fullName evidence="5">Periplasmic binding protein domain protein</fullName>
    </submittedName>
    <submittedName>
        <fullName evidence="6">Substrate-binding domain-containing protein</fullName>
    </submittedName>
</protein>
<dbReference type="EMBL" id="CP060286">
    <property type="protein sequence ID" value="QNK41783.1"/>
    <property type="molecule type" value="Genomic_DNA"/>
</dbReference>
<dbReference type="GO" id="GO:0030288">
    <property type="term" value="C:outer membrane-bounded periplasmic space"/>
    <property type="evidence" value="ECO:0007669"/>
    <property type="project" value="TreeGrafter"/>
</dbReference>
<evidence type="ECO:0000313" key="5">
    <source>
        <dbReference type="EMBL" id="MVB10194.1"/>
    </source>
</evidence>
<feature type="signal peptide" evidence="3">
    <location>
        <begin position="1"/>
        <end position="19"/>
    </location>
</feature>
<evidence type="ECO:0000256" key="2">
    <source>
        <dbReference type="ARBA" id="ARBA00007639"/>
    </source>
</evidence>
<keyword evidence="7" id="KW-1185">Reference proteome</keyword>
<gene>
    <name evidence="5" type="ORF">CAFE_08720</name>
    <name evidence="6" type="ORF">HCR03_05930</name>
</gene>
<accession>A0A7G8TDU2</accession>
<dbReference type="InterPro" id="IPR025997">
    <property type="entry name" value="SBP_2_dom"/>
</dbReference>
<dbReference type="Proteomes" id="UP000515909">
    <property type="component" value="Chromosome"/>
</dbReference>